<evidence type="ECO:0000313" key="1">
    <source>
        <dbReference type="EMBL" id="KAK6181869.1"/>
    </source>
</evidence>
<comment type="caution">
    <text evidence="1">The sequence shown here is derived from an EMBL/GenBank/DDBJ whole genome shotgun (WGS) entry which is preliminary data.</text>
</comment>
<evidence type="ECO:0000313" key="2">
    <source>
        <dbReference type="Proteomes" id="UP001347796"/>
    </source>
</evidence>
<name>A0AAN8JTU7_PATCE</name>
<proteinExistence type="predicted"/>
<accession>A0AAN8JTU7</accession>
<dbReference type="PANTHER" id="PTHR10773">
    <property type="entry name" value="DNA-DIRECTED RNA POLYMERASES I, II, AND III SUBUNIT RPABC2"/>
    <property type="match status" value="1"/>
</dbReference>
<dbReference type="EMBL" id="JAZGQO010000007">
    <property type="protein sequence ID" value="KAK6181869.1"/>
    <property type="molecule type" value="Genomic_DNA"/>
</dbReference>
<dbReference type="AlphaFoldDB" id="A0AAN8JTU7"/>
<keyword evidence="2" id="KW-1185">Reference proteome</keyword>
<reference evidence="1 2" key="1">
    <citation type="submission" date="2024-01" db="EMBL/GenBank/DDBJ databases">
        <title>The genome of the rayed Mediterranean limpet Patella caerulea (Linnaeus, 1758).</title>
        <authorList>
            <person name="Anh-Thu Weber A."/>
            <person name="Halstead-Nussloch G."/>
        </authorList>
    </citation>
    <scope>NUCLEOTIDE SEQUENCE [LARGE SCALE GENOMIC DNA]</scope>
    <source>
        <strain evidence="1">AATW-2023a</strain>
        <tissue evidence="1">Whole specimen</tissue>
    </source>
</reference>
<dbReference type="Proteomes" id="UP001347796">
    <property type="component" value="Unassembled WGS sequence"/>
</dbReference>
<protein>
    <submittedName>
        <fullName evidence="1">Uncharacterized protein</fullName>
    </submittedName>
</protein>
<organism evidence="1 2">
    <name type="scientific">Patella caerulea</name>
    <name type="common">Rayed Mediterranean limpet</name>
    <dbReference type="NCBI Taxonomy" id="87958"/>
    <lineage>
        <taxon>Eukaryota</taxon>
        <taxon>Metazoa</taxon>
        <taxon>Spiralia</taxon>
        <taxon>Lophotrochozoa</taxon>
        <taxon>Mollusca</taxon>
        <taxon>Gastropoda</taxon>
        <taxon>Patellogastropoda</taxon>
        <taxon>Patelloidea</taxon>
        <taxon>Patellidae</taxon>
        <taxon>Patella</taxon>
    </lineage>
</organism>
<gene>
    <name evidence="1" type="ORF">SNE40_009647</name>
</gene>
<sequence>MFLNTLGIGEWAMHAWVKNDKMGFHENSSTKTTPNRRNTDRYYDRRQSCTDFLAAIPKLPSHYCRSSSTCMYLEPIIGNKMELYRLYCEYCVTNNIEIPASRRVLMEEMQELNIKLFQPKKDKCDICSAHEVGNVNEDDYNNHVRKKEEARDEKIKDKTEAENGECNCISIDLQAVLIAPRLQTSSLYYKQKLAVHNFTVFDMVSTQAVCYVFDECQADLTANVFASCLTDYIKHELPKKT</sequence>
<dbReference type="PANTHER" id="PTHR10773:SF19">
    <property type="match status" value="1"/>
</dbReference>